<accession>A0A133ZUF3</accession>
<dbReference type="AlphaFoldDB" id="A0A133ZUF3"/>
<name>A0A133ZUF3_9BACL</name>
<dbReference type="Proteomes" id="UP000070355">
    <property type="component" value="Unassembled WGS sequence"/>
</dbReference>
<feature type="transmembrane region" description="Helical" evidence="1">
    <location>
        <begin position="180"/>
        <end position="200"/>
    </location>
</feature>
<reference evidence="4" key="1">
    <citation type="submission" date="2016-01" db="EMBL/GenBank/DDBJ databases">
        <authorList>
            <person name="Mitreva M."/>
            <person name="Pepin K.H."/>
            <person name="Mihindukulasuriya K.A."/>
            <person name="Fulton R."/>
            <person name="Fronick C."/>
            <person name="O'Laughlin M."/>
            <person name="Miner T."/>
            <person name="Herter B."/>
            <person name="Rosa B.A."/>
            <person name="Cordes M."/>
            <person name="Tomlinson C."/>
            <person name="Wollam A."/>
            <person name="Palsikar V.B."/>
            <person name="Mardis E.R."/>
            <person name="Wilson R.K."/>
        </authorList>
    </citation>
    <scope>NUCLEOTIDE SEQUENCE [LARGE SCALE GENOMIC DNA]</scope>
    <source>
        <strain evidence="4">DNF01167</strain>
    </source>
</reference>
<dbReference type="GO" id="GO:0042802">
    <property type="term" value="F:identical protein binding"/>
    <property type="evidence" value="ECO:0007669"/>
    <property type="project" value="TreeGrafter"/>
</dbReference>
<dbReference type="Gene3D" id="3.30.565.10">
    <property type="entry name" value="Histidine kinase-like ATPase, C-terminal domain"/>
    <property type="match status" value="1"/>
</dbReference>
<feature type="transmembrane region" description="Helical" evidence="1">
    <location>
        <begin position="149"/>
        <end position="168"/>
    </location>
</feature>
<dbReference type="PANTHER" id="PTHR40448">
    <property type="entry name" value="TWO-COMPONENT SENSOR HISTIDINE KINASE"/>
    <property type="match status" value="1"/>
</dbReference>
<evidence type="ECO:0000259" key="2">
    <source>
        <dbReference type="Pfam" id="PF14501"/>
    </source>
</evidence>
<dbReference type="EMBL" id="LSDC01000081">
    <property type="protein sequence ID" value="KXB59070.1"/>
    <property type="molecule type" value="Genomic_DNA"/>
</dbReference>
<feature type="domain" description="Sensor histidine kinase NatK-like C-terminal" evidence="2">
    <location>
        <begin position="332"/>
        <end position="432"/>
    </location>
</feature>
<keyword evidence="1" id="KW-1133">Transmembrane helix</keyword>
<evidence type="ECO:0000313" key="3">
    <source>
        <dbReference type="EMBL" id="KXB59070.1"/>
    </source>
</evidence>
<dbReference type="OrthoDB" id="1656061at2"/>
<sequence length="436" mass="51189">MKDYFEIIYYHIPIMILLFISICNIIKQIYQVKLNRHDLIIFSGIFMLTYYFSYYIFNFFIILLIIFPIFAILKRKNVKFNLFNLIFTILYTTALFKTSELLVTLVYTILKITLWINIMDKVVFSILTFIFVKLFTINLNNFTKQQSSVIYNLLLFISVFILVFYNFLSINSVMESNNIPLYYMSISVITFFFILFILISSSLLKNLHIKIEVEAEKQKLEQQKKYIESLEKNNNEIRKFKHDFNNIILGLEGYITSNEVNNIKLRDYFYNNIKNLNTKIELDNIVLSHLNNIKVPSIKNLLTNKIISAQNNDFKVNISVEDEIDNFYVNEMQLSRILGIFLDNSLEAGLELDNNRFIELIILKANKTIVIQITNTFKNTNLDIDKINESGYSTKGENRGIGLSSANDIISKHNMILNTRIEDNLFKQILTIEGEL</sequence>
<gene>
    <name evidence="3" type="ORF">HMPREF3186_01295</name>
</gene>
<dbReference type="PATRIC" id="fig|1379.3.peg.1275"/>
<dbReference type="STRING" id="1379.HMPREF3186_01295"/>
<feature type="transmembrane region" description="Helical" evidence="1">
    <location>
        <begin position="50"/>
        <end position="73"/>
    </location>
</feature>
<dbReference type="InterPro" id="IPR032834">
    <property type="entry name" value="NatK-like_C"/>
</dbReference>
<keyword evidence="1" id="KW-0812">Transmembrane</keyword>
<feature type="transmembrane region" description="Helical" evidence="1">
    <location>
        <begin position="122"/>
        <end position="142"/>
    </location>
</feature>
<evidence type="ECO:0000313" key="4">
    <source>
        <dbReference type="Proteomes" id="UP000070355"/>
    </source>
</evidence>
<keyword evidence="1" id="KW-0472">Membrane</keyword>
<dbReference type="InterPro" id="IPR036890">
    <property type="entry name" value="HATPase_C_sf"/>
</dbReference>
<evidence type="ECO:0000256" key="1">
    <source>
        <dbReference type="SAM" id="Phobius"/>
    </source>
</evidence>
<dbReference type="RefSeq" id="WP_060914412.1">
    <property type="nucleotide sequence ID" value="NZ_KQ959970.1"/>
</dbReference>
<dbReference type="Pfam" id="PF14501">
    <property type="entry name" value="HATPase_c_5"/>
    <property type="match status" value="1"/>
</dbReference>
<dbReference type="PANTHER" id="PTHR40448:SF1">
    <property type="entry name" value="TWO-COMPONENT SENSOR HISTIDINE KINASE"/>
    <property type="match status" value="1"/>
</dbReference>
<dbReference type="SUPFAM" id="SSF55874">
    <property type="entry name" value="ATPase domain of HSP90 chaperone/DNA topoisomerase II/histidine kinase"/>
    <property type="match status" value="1"/>
</dbReference>
<feature type="transmembrane region" description="Helical" evidence="1">
    <location>
        <begin position="7"/>
        <end position="30"/>
    </location>
</feature>
<protein>
    <recommendedName>
        <fullName evidence="2">Sensor histidine kinase NatK-like C-terminal domain-containing protein</fullName>
    </recommendedName>
</protein>
<comment type="caution">
    <text evidence="3">The sequence shown here is derived from an EMBL/GenBank/DDBJ whole genome shotgun (WGS) entry which is preliminary data.</text>
</comment>
<organism evidence="3 4">
    <name type="scientific">Gemella haemolysans</name>
    <dbReference type="NCBI Taxonomy" id="1379"/>
    <lineage>
        <taxon>Bacteria</taxon>
        <taxon>Bacillati</taxon>
        <taxon>Bacillota</taxon>
        <taxon>Bacilli</taxon>
        <taxon>Bacillales</taxon>
        <taxon>Gemellaceae</taxon>
        <taxon>Gemella</taxon>
    </lineage>
</organism>
<feature type="transmembrane region" description="Helical" evidence="1">
    <location>
        <begin position="85"/>
        <end position="110"/>
    </location>
</feature>
<proteinExistence type="predicted"/>